<evidence type="ECO:0000256" key="1">
    <source>
        <dbReference type="ARBA" id="ARBA00023002"/>
    </source>
</evidence>
<dbReference type="InterPro" id="IPR002869">
    <property type="entry name" value="Pyrv_flavodox_OxRed_cen"/>
</dbReference>
<dbReference type="NCBIfam" id="NF005325">
    <property type="entry name" value="PRK06853.1-5"/>
    <property type="match status" value="1"/>
</dbReference>
<feature type="domain" description="Pyruvate/ketoisovalerate oxidoreductase catalytic" evidence="2">
    <location>
        <begin position="24"/>
        <end position="200"/>
    </location>
</feature>
<accession>A0A7C6EIS0</accession>
<dbReference type="EMBL" id="DTHJ01000019">
    <property type="protein sequence ID" value="HHS62166.1"/>
    <property type="molecule type" value="Genomic_DNA"/>
</dbReference>
<gene>
    <name evidence="3" type="ORF">ENV70_00930</name>
</gene>
<dbReference type="AlphaFoldDB" id="A0A7C6EIS0"/>
<keyword evidence="3" id="KW-0670">Pyruvate</keyword>
<dbReference type="InterPro" id="IPR052198">
    <property type="entry name" value="IorB_Oxidoreductase"/>
</dbReference>
<dbReference type="InterPro" id="IPR019752">
    <property type="entry name" value="Pyrv/ketoisovalerate_OxRed_cat"/>
</dbReference>
<dbReference type="Gene3D" id="3.40.920.10">
    <property type="entry name" value="Pyruvate-ferredoxin oxidoreductase, PFOR, domain III"/>
    <property type="match status" value="1"/>
</dbReference>
<comment type="caution">
    <text evidence="3">The sequence shown here is derived from an EMBL/GenBank/DDBJ whole genome shotgun (WGS) entry which is preliminary data.</text>
</comment>
<dbReference type="GO" id="GO:0016903">
    <property type="term" value="F:oxidoreductase activity, acting on the aldehyde or oxo group of donors"/>
    <property type="evidence" value="ECO:0007669"/>
    <property type="project" value="InterPro"/>
</dbReference>
<reference evidence="3" key="1">
    <citation type="journal article" date="2020" name="mSystems">
        <title>Genome- and Community-Level Interaction Insights into Carbon Utilization and Element Cycling Functions of Hydrothermarchaeota in Hydrothermal Sediment.</title>
        <authorList>
            <person name="Zhou Z."/>
            <person name="Liu Y."/>
            <person name="Xu W."/>
            <person name="Pan J."/>
            <person name="Luo Z.H."/>
            <person name="Li M."/>
        </authorList>
    </citation>
    <scope>NUCLEOTIDE SEQUENCE [LARGE SCALE GENOMIC DNA]</scope>
    <source>
        <strain evidence="3">SpSt-783</strain>
    </source>
</reference>
<organism evidence="3">
    <name type="scientific">candidate division WOR-3 bacterium</name>
    <dbReference type="NCBI Taxonomy" id="2052148"/>
    <lineage>
        <taxon>Bacteria</taxon>
        <taxon>Bacteria division WOR-3</taxon>
    </lineage>
</organism>
<dbReference type="PANTHER" id="PTHR43854:SF1">
    <property type="entry name" value="INDOLEPYRUVATE OXIDOREDUCTASE SUBUNIT IORB"/>
    <property type="match status" value="1"/>
</dbReference>
<name>A0A7C6EIS0_UNCW3</name>
<dbReference type="PANTHER" id="PTHR43854">
    <property type="entry name" value="INDOLEPYRUVATE OXIDOREDUCTASE SUBUNIT IORB"/>
    <property type="match status" value="1"/>
</dbReference>
<evidence type="ECO:0000259" key="2">
    <source>
        <dbReference type="Pfam" id="PF01558"/>
    </source>
</evidence>
<sequence length="202" mass="22280">MKKIKKDNGSKNDKITSIIICGVGGQGILLSSDILCTVAFLSGYDVKKSEVHGMAQRGGSVITHARYGKKVYSPLVEEGTADFILAFEKLEALRYAYFLKEKGRVIVNDLELPPMTVLAGEKAYPGDIIDTLKKIALVDIIPAQEIALKLGNVRVANVVLLGSLARYLQFPKEVWIEAIKENVKPQYHNLNIMAFERGMEGN</sequence>
<dbReference type="Pfam" id="PF01558">
    <property type="entry name" value="POR"/>
    <property type="match status" value="1"/>
</dbReference>
<dbReference type="SUPFAM" id="SSF53323">
    <property type="entry name" value="Pyruvate-ferredoxin oxidoreductase, PFOR, domain III"/>
    <property type="match status" value="1"/>
</dbReference>
<proteinExistence type="predicted"/>
<keyword evidence="1" id="KW-0560">Oxidoreductase</keyword>
<dbReference type="NCBIfam" id="NF005322">
    <property type="entry name" value="PRK06853.1-2"/>
    <property type="match status" value="1"/>
</dbReference>
<protein>
    <submittedName>
        <fullName evidence="3">Indolepyruvate oxidoreductase subunit beta</fullName>
    </submittedName>
</protein>
<evidence type="ECO:0000313" key="3">
    <source>
        <dbReference type="EMBL" id="HHS62166.1"/>
    </source>
</evidence>